<protein>
    <submittedName>
        <fullName evidence="2">FAD-binding oxidoreductase</fullName>
    </submittedName>
</protein>
<dbReference type="InterPro" id="IPR036188">
    <property type="entry name" value="FAD/NAD-bd_sf"/>
</dbReference>
<dbReference type="Gene3D" id="3.50.50.60">
    <property type="entry name" value="FAD/NAD(P)-binding domain"/>
    <property type="match status" value="1"/>
</dbReference>
<organism evidence="2 3">
    <name type="scientific">Chitinophaga lutea</name>
    <dbReference type="NCBI Taxonomy" id="2488634"/>
    <lineage>
        <taxon>Bacteria</taxon>
        <taxon>Pseudomonadati</taxon>
        <taxon>Bacteroidota</taxon>
        <taxon>Chitinophagia</taxon>
        <taxon>Chitinophagales</taxon>
        <taxon>Chitinophagaceae</taxon>
        <taxon>Chitinophaga</taxon>
    </lineage>
</organism>
<proteinExistence type="predicted"/>
<dbReference type="Pfam" id="PF01266">
    <property type="entry name" value="DAO"/>
    <property type="match status" value="1"/>
</dbReference>
<dbReference type="EMBL" id="RPDH01000001">
    <property type="protein sequence ID" value="RPE12989.1"/>
    <property type="molecule type" value="Genomic_DNA"/>
</dbReference>
<evidence type="ECO:0000313" key="2">
    <source>
        <dbReference type="EMBL" id="RPE12989.1"/>
    </source>
</evidence>
<name>A0A3N4Q1D0_9BACT</name>
<dbReference type="PANTHER" id="PTHR13847">
    <property type="entry name" value="SARCOSINE DEHYDROGENASE-RELATED"/>
    <property type="match status" value="1"/>
</dbReference>
<comment type="caution">
    <text evidence="2">The sequence shown here is derived from an EMBL/GenBank/DDBJ whole genome shotgun (WGS) entry which is preliminary data.</text>
</comment>
<feature type="domain" description="FAD dependent oxidoreductase" evidence="1">
    <location>
        <begin position="29"/>
        <end position="348"/>
    </location>
</feature>
<dbReference type="Gene3D" id="3.30.9.10">
    <property type="entry name" value="D-Amino Acid Oxidase, subunit A, domain 2"/>
    <property type="match status" value="1"/>
</dbReference>
<dbReference type="SUPFAM" id="SSF51971">
    <property type="entry name" value="Nucleotide-binding domain"/>
    <property type="match status" value="1"/>
</dbReference>
<dbReference type="Proteomes" id="UP000278351">
    <property type="component" value="Unassembled WGS sequence"/>
</dbReference>
<evidence type="ECO:0000259" key="1">
    <source>
        <dbReference type="Pfam" id="PF01266"/>
    </source>
</evidence>
<reference evidence="2 3" key="1">
    <citation type="submission" date="2018-11" db="EMBL/GenBank/DDBJ databases">
        <title>Chitinophaga lutea sp.nov., isolate from arsenic contaminated soil.</title>
        <authorList>
            <person name="Zong Y."/>
        </authorList>
    </citation>
    <scope>NUCLEOTIDE SEQUENCE [LARGE SCALE GENOMIC DNA]</scope>
    <source>
        <strain evidence="2 3">ZY74</strain>
    </source>
</reference>
<accession>A0A3N4Q1D0</accession>
<evidence type="ECO:0000313" key="3">
    <source>
        <dbReference type="Proteomes" id="UP000278351"/>
    </source>
</evidence>
<sequence length="375" mass="40950">MASPLPLVAGTFCFGAYITFAFPMANRYDYIIVGQGISGTLLSWELHQAGQRVLVYDDARPHTASRTAAGIINPVSGRRFELAWLYDTIFPEAQGTYRALEAALGIACFHPRDIWSVWPSAQMRDAFGEAAGNGQAAPYMEQPSSARHGNELLQPFGAGIVKGANVQLGALLPAWRAALQSREQLREERFDVRALELLPDGVAYKGLQAKAVIFCEGVESPANPYFGGLKFLPNKGEALVVEVPGFETPDIIKKSITLVPLEGCTYWAGASFSWDYPDAAPTETARASLESSLLELLKVPFSVKGHIAAVRPSGMDRRPFVGMHPKYPQVGIFNGMGSKGCSLAPWAAAQFRRQLLEGAPMRPEIDIKRYFNALR</sequence>
<dbReference type="AlphaFoldDB" id="A0A3N4Q1D0"/>
<dbReference type="InterPro" id="IPR006076">
    <property type="entry name" value="FAD-dep_OxRdtase"/>
</dbReference>
<dbReference type="GO" id="GO:0005737">
    <property type="term" value="C:cytoplasm"/>
    <property type="evidence" value="ECO:0007669"/>
    <property type="project" value="TreeGrafter"/>
</dbReference>
<keyword evidence="3" id="KW-1185">Reference proteome</keyword>
<gene>
    <name evidence="2" type="ORF">EGT74_05485</name>
</gene>